<gene>
    <name evidence="3" type="ORF">NX02_04870</name>
</gene>
<dbReference type="Proteomes" id="UP000018851">
    <property type="component" value="Chromosome"/>
</dbReference>
<dbReference type="PANTHER" id="PTHR43135">
    <property type="entry name" value="ALPHA-D-RIBOSE 1-METHYLPHOSPHONATE 5-TRIPHOSPHATE DIPHOSPHATASE"/>
    <property type="match status" value="1"/>
</dbReference>
<dbReference type="RefSeq" id="WP_025291012.1">
    <property type="nucleotide sequence ID" value="NZ_CP006644.1"/>
</dbReference>
<dbReference type="AlphaFoldDB" id="W0AAL7"/>
<dbReference type="InterPro" id="IPR006680">
    <property type="entry name" value="Amidohydro-rel"/>
</dbReference>
<dbReference type="InterPro" id="IPR051781">
    <property type="entry name" value="Metallo-dep_Hydrolase"/>
</dbReference>
<keyword evidence="4" id="KW-1185">Reference proteome</keyword>
<sequence length="461" mass="48201">MLLRLAGASALALLVAGAAPAETTPVPGTPAHPSAPVAVATIIHAGHLLAVPGQPAIAEATIVTQDGTVRSVQRGYADAAALGLPAGTAVIDLKDRFVLPGFMDMHVHLSSGGAARSPMTRLREGPEYFAINAYANANRTLMAGFTTVRDLGSPGDSLFALRDAVRDGIVAGPKIVAAGEGISPTNGHADVHGLRRDLMESQHRPGVCDGADDCRRAVRDAIKFGANVIKVHVTGGVLDESDAGTGQQFTDEELKAIVDAGHAMGRKVTTHAHGKAGIDAAVRAGYDSIEHAMWADEESLKLMKQHGTWLIPTVWPITWVGDTPEKVRQGPFKDLAPNSLAKLYKLGDQPKKMVRMAIRLGVPIALGTDNGIAPHGTNGYEMLEYVEAGMTPMEALKTGTVNAAAAGGLEDRGRIAPGLAADIVALDGDPLKDIRAVLDVDFVMRDGIVFKRGGQPTGVIQ</sequence>
<organism evidence="3 4">
    <name type="scientific">Sphingomonas sanxanigenens DSM 19645 = NX02</name>
    <dbReference type="NCBI Taxonomy" id="1123269"/>
    <lineage>
        <taxon>Bacteria</taxon>
        <taxon>Pseudomonadati</taxon>
        <taxon>Pseudomonadota</taxon>
        <taxon>Alphaproteobacteria</taxon>
        <taxon>Sphingomonadales</taxon>
        <taxon>Sphingomonadaceae</taxon>
        <taxon>Sphingomonas</taxon>
    </lineage>
</organism>
<dbReference type="InterPro" id="IPR011059">
    <property type="entry name" value="Metal-dep_hydrolase_composite"/>
</dbReference>
<evidence type="ECO:0000259" key="2">
    <source>
        <dbReference type="Pfam" id="PF01979"/>
    </source>
</evidence>
<keyword evidence="1" id="KW-0732">Signal</keyword>
<protein>
    <recommendedName>
        <fullName evidence="2">Amidohydrolase-related domain-containing protein</fullName>
    </recommendedName>
</protein>
<dbReference type="Gene3D" id="3.20.20.140">
    <property type="entry name" value="Metal-dependent hydrolases"/>
    <property type="match status" value="1"/>
</dbReference>
<name>W0AAL7_9SPHN</name>
<dbReference type="InterPro" id="IPR032466">
    <property type="entry name" value="Metal_Hydrolase"/>
</dbReference>
<feature type="domain" description="Amidohydrolase-related" evidence="2">
    <location>
        <begin position="97"/>
        <end position="448"/>
    </location>
</feature>
<dbReference type="EMBL" id="CP006644">
    <property type="protein sequence ID" value="AHE52715.1"/>
    <property type="molecule type" value="Genomic_DNA"/>
</dbReference>
<feature type="chain" id="PRO_5004785227" description="Amidohydrolase-related domain-containing protein" evidence="1">
    <location>
        <begin position="22"/>
        <end position="461"/>
    </location>
</feature>
<reference evidence="3 4" key="1">
    <citation type="submission" date="2013-07" db="EMBL/GenBank/DDBJ databases">
        <title>Completed genome of Sphingomonas sanxanigenens NX02.</title>
        <authorList>
            <person name="Ma T."/>
            <person name="Huang H."/>
            <person name="Wu M."/>
            <person name="Li X."/>
            <person name="Li G."/>
        </authorList>
    </citation>
    <scope>NUCLEOTIDE SEQUENCE [LARGE SCALE GENOMIC DNA]</scope>
    <source>
        <strain evidence="3 4">NX02</strain>
    </source>
</reference>
<dbReference type="PANTHER" id="PTHR43135:SF3">
    <property type="entry name" value="ALPHA-D-RIBOSE 1-METHYLPHOSPHONATE 5-TRIPHOSPHATE DIPHOSPHATASE"/>
    <property type="match status" value="1"/>
</dbReference>
<dbReference type="STRING" id="1123269.NX02_04870"/>
<dbReference type="HOGENOM" id="CLU_023620_2_2_5"/>
<dbReference type="OrthoDB" id="9782972at2"/>
<dbReference type="SUPFAM" id="SSF51556">
    <property type="entry name" value="Metallo-dependent hydrolases"/>
    <property type="match status" value="1"/>
</dbReference>
<proteinExistence type="predicted"/>
<accession>W0AAL7</accession>
<dbReference type="SUPFAM" id="SSF51338">
    <property type="entry name" value="Composite domain of metallo-dependent hydrolases"/>
    <property type="match status" value="2"/>
</dbReference>
<dbReference type="KEGG" id="ssan:NX02_04870"/>
<evidence type="ECO:0000256" key="1">
    <source>
        <dbReference type="SAM" id="SignalP"/>
    </source>
</evidence>
<dbReference type="PATRIC" id="fig|1123269.5.peg.947"/>
<dbReference type="GO" id="GO:0016810">
    <property type="term" value="F:hydrolase activity, acting on carbon-nitrogen (but not peptide) bonds"/>
    <property type="evidence" value="ECO:0007669"/>
    <property type="project" value="InterPro"/>
</dbReference>
<dbReference type="Pfam" id="PF01979">
    <property type="entry name" value="Amidohydro_1"/>
    <property type="match status" value="1"/>
</dbReference>
<evidence type="ECO:0000313" key="4">
    <source>
        <dbReference type="Proteomes" id="UP000018851"/>
    </source>
</evidence>
<dbReference type="CDD" id="cd01299">
    <property type="entry name" value="Met_dep_hydrolase_A"/>
    <property type="match status" value="1"/>
</dbReference>
<evidence type="ECO:0000313" key="3">
    <source>
        <dbReference type="EMBL" id="AHE52715.1"/>
    </source>
</evidence>
<dbReference type="eggNOG" id="COG1228">
    <property type="taxonomic scope" value="Bacteria"/>
</dbReference>
<dbReference type="InterPro" id="IPR057744">
    <property type="entry name" value="OTAase-like"/>
</dbReference>
<dbReference type="Gene3D" id="2.30.40.10">
    <property type="entry name" value="Urease, subunit C, domain 1"/>
    <property type="match status" value="1"/>
</dbReference>
<feature type="signal peptide" evidence="1">
    <location>
        <begin position="1"/>
        <end position="21"/>
    </location>
</feature>